<keyword evidence="4" id="KW-1185">Reference proteome</keyword>
<evidence type="ECO:0000256" key="2">
    <source>
        <dbReference type="SAM" id="SignalP"/>
    </source>
</evidence>
<evidence type="ECO:0000313" key="3">
    <source>
        <dbReference type="EMBL" id="MBK1662266.1"/>
    </source>
</evidence>
<name>A0ABS1D6R7_9PROT</name>
<feature type="chain" id="PRO_5046148495" description="LVIVD repeat-containing protein" evidence="2">
    <location>
        <begin position="24"/>
        <end position="492"/>
    </location>
</feature>
<feature type="region of interest" description="Disordered" evidence="1">
    <location>
        <begin position="223"/>
        <end position="246"/>
    </location>
</feature>
<comment type="caution">
    <text evidence="3">The sequence shown here is derived from an EMBL/GenBank/DDBJ whole genome shotgun (WGS) entry which is preliminary data.</text>
</comment>
<reference evidence="3 4" key="1">
    <citation type="journal article" date="2020" name="Microorganisms">
        <title>Osmotic Adaptation and Compatible Solute Biosynthesis of Phototrophic Bacteria as Revealed from Genome Analyses.</title>
        <authorList>
            <person name="Imhoff J.F."/>
            <person name="Rahn T."/>
            <person name="Kunzel S."/>
            <person name="Keller A."/>
            <person name="Neulinger S.C."/>
        </authorList>
    </citation>
    <scope>NUCLEOTIDE SEQUENCE [LARGE SCALE GENOMIC DNA]</scope>
    <source>
        <strain evidence="3 4">DSM 15382</strain>
    </source>
</reference>
<dbReference type="Proteomes" id="UP000697995">
    <property type="component" value="Unassembled WGS sequence"/>
</dbReference>
<protein>
    <recommendedName>
        <fullName evidence="5">LVIVD repeat-containing protein</fullName>
    </recommendedName>
</protein>
<keyword evidence="2" id="KW-0732">Signal</keyword>
<dbReference type="EMBL" id="NRSG01000500">
    <property type="protein sequence ID" value="MBK1662266.1"/>
    <property type="molecule type" value="Genomic_DNA"/>
</dbReference>
<dbReference type="RefSeq" id="WP_133220457.1">
    <property type="nucleotide sequence ID" value="NZ_NRSG01000500.1"/>
</dbReference>
<proteinExistence type="predicted"/>
<accession>A0ABS1D6R7</accession>
<feature type="signal peptide" evidence="2">
    <location>
        <begin position="1"/>
        <end position="23"/>
    </location>
</feature>
<sequence>MTGSRAPALLLALAALAAPPAAAQPAAPAGPEASNMRLLGQHDLQARSAYQPTIQQQGDRWILYVGHHGGTQAEPKPLNPITGQREFNGTSILDVTDPAKPAYLAHIPGEEGLDEDGGAQMVRVCPGTALRAGRRDAFYLLRTQGNAGHQVFDVTDPAKPALLARIPAGHTHKNWWECDTGIAYLVSGNQPPWKVRRMTQVFDLNDPANPRHIRDFGLPGQQMQEGEAPTAQHGEHGAIPTELHGGISTGPQGNRIYFGYGTNSGGIVQIIDRSKLIEGPAAPTDANLRAPEVGRLVMMPWVGAHTAYPLLRMPIAELAKDGRGAVRDFVMIVDESLRNECRDEARQMVWFADITVESQPMVVSHWTVPEASGDFCTRGGRFGAHSSNESMAPVFHRKLAFIAFFNAGVRALDIRNPYQPREVGHFIPAITDRTAPRCVTVEGQPRCKRAIQTNNVETDARGLVYIVDRANTGVHILEVTGEPLAISRQPAP</sequence>
<gene>
    <name evidence="3" type="ORF">CKO45_29200</name>
</gene>
<evidence type="ECO:0008006" key="5">
    <source>
        <dbReference type="Google" id="ProtNLM"/>
    </source>
</evidence>
<organism evidence="3 4">
    <name type="scientific">Paracraurococcus ruber</name>
    <dbReference type="NCBI Taxonomy" id="77675"/>
    <lineage>
        <taxon>Bacteria</taxon>
        <taxon>Pseudomonadati</taxon>
        <taxon>Pseudomonadota</taxon>
        <taxon>Alphaproteobacteria</taxon>
        <taxon>Acetobacterales</taxon>
        <taxon>Roseomonadaceae</taxon>
        <taxon>Paracraurococcus</taxon>
    </lineage>
</organism>
<evidence type="ECO:0000313" key="4">
    <source>
        <dbReference type="Proteomes" id="UP000697995"/>
    </source>
</evidence>
<evidence type="ECO:0000256" key="1">
    <source>
        <dbReference type="SAM" id="MobiDB-lite"/>
    </source>
</evidence>